<feature type="region of interest" description="Disordered" evidence="11">
    <location>
        <begin position="1"/>
        <end position="29"/>
    </location>
</feature>
<dbReference type="CDD" id="cd17932">
    <property type="entry name" value="DEXQc_UvrD"/>
    <property type="match status" value="1"/>
</dbReference>
<dbReference type="Pfam" id="PF00270">
    <property type="entry name" value="DEAD"/>
    <property type="match status" value="1"/>
</dbReference>
<feature type="region of interest" description="Disordered" evidence="11">
    <location>
        <begin position="1682"/>
        <end position="1703"/>
    </location>
</feature>
<feature type="region of interest" description="Disordered" evidence="11">
    <location>
        <begin position="878"/>
        <end position="899"/>
    </location>
</feature>
<accession>A0A512AR67</accession>
<dbReference type="Gene3D" id="3.40.50.300">
    <property type="entry name" value="P-loop containing nucleotide triphosphate hydrolases"/>
    <property type="match status" value="4"/>
</dbReference>
<dbReference type="EMBL" id="BJYR01000039">
    <property type="protein sequence ID" value="GEO02210.1"/>
    <property type="molecule type" value="Genomic_DNA"/>
</dbReference>
<dbReference type="Proteomes" id="UP000321464">
    <property type="component" value="Unassembled WGS sequence"/>
</dbReference>
<dbReference type="GO" id="GO:0016787">
    <property type="term" value="F:hydrolase activity"/>
    <property type="evidence" value="ECO:0007669"/>
    <property type="project" value="UniProtKB-UniRule"/>
</dbReference>
<dbReference type="SMART" id="SM00490">
    <property type="entry name" value="HELICc"/>
    <property type="match status" value="1"/>
</dbReference>
<keyword evidence="7" id="KW-0413">Isomerase</keyword>
<dbReference type="PROSITE" id="PS51192">
    <property type="entry name" value="HELICASE_ATP_BIND_1"/>
    <property type="match status" value="1"/>
</dbReference>
<keyword evidence="5 10" id="KW-0067">ATP-binding</keyword>
<dbReference type="SMART" id="SM00487">
    <property type="entry name" value="DEXDc"/>
    <property type="match status" value="1"/>
</dbReference>
<comment type="similarity">
    <text evidence="1">Belongs to the helicase family. RecQ subfamily.</text>
</comment>
<comment type="caution">
    <text evidence="15">The sequence shown here is derived from an EMBL/GenBank/DDBJ whole genome shotgun (WGS) entry which is preliminary data.</text>
</comment>
<dbReference type="InterPro" id="IPR014016">
    <property type="entry name" value="UvrD-like_ATP-bd"/>
</dbReference>
<dbReference type="GO" id="GO:0006310">
    <property type="term" value="P:DNA recombination"/>
    <property type="evidence" value="ECO:0007669"/>
    <property type="project" value="TreeGrafter"/>
</dbReference>
<dbReference type="PROSITE" id="PS51198">
    <property type="entry name" value="UVRD_HELICASE_ATP_BIND"/>
    <property type="match status" value="1"/>
</dbReference>
<evidence type="ECO:0000259" key="12">
    <source>
        <dbReference type="PROSITE" id="PS51192"/>
    </source>
</evidence>
<sequence>MKDIGLVDPKKLGQSDSSKSRKQGPSRNSDITSKLILELPLLGRVTRIDEGRGFGFVAIGGGGEDLFFHLKGYAGRRTGAESLPPPNTPLLLITGSDRRRRTGREAVRWYPLAEVQVLADEPEIDQKMYDVLRRDRLNSMTTDGLWRLLRADWYCRQWENDAPADLDDPELEDVWKAHLCEIDDRHLADGTFWDRLSHCQYEFAARLHPSHPRRAFDLDLFKPRQLAALGAPDPSWMQNADDALKLRLLECRLLRKDDGDTEDDWRSWFQGTESVERELAAKLLSERFQTDHFVDAWLARLAGNELLLPAEVARWAEQSTATALTLFEYLPAEVKSAYFAAWRAEPELLSASESYRSRLVTILTRESLAIDLETDGEFVWELGCARGSLARRLHDRGSEEDLAAAMAELGAQIRSAPLLVGHNFLAWDWPIIQRFVSPASPPLIWDTLLIQFLLAPQAQSHALGGDHHADGDAQATRELFEKQISKFTPEFARSILAGEFEDAGQIIEAMPAALAIAPQYAREMPADIVAHADPDDLLIVAQEQLRTFDWVPHVTVVPADPLEGLPLELRQIDVGALERNVQEAKLHQPAAKVVVAVARMAADLNIAIRRNMIPFWLLEGDPALASAIDRAAVIPQAKGGWRVAPTPSRPEWWRNADLGSCCLATGEQDVLVFGRQHGSPGDISQNLQDARSASLIRLKSKDGMTEWVRADRAAHVLERRGGLQGFTTWRLPDELKRLPGAVGSASTGRMNLATRRHHVLHPGAMDQLGYWTEVLRTFGELSRREDRATPILLIESSESPELIKMLGVALGELGLGEVRPDHRSKREHLLRAARRGYAVVDILDNWSSWHSLAQSADIVLQPVIEALPLEEWLACSHATGDQSKHSQAPDDGASEEEESVKIRSFGTGAILEAMPSLVADYLAGWLVGHGLCYGTLPAILIDPRLSGIGRGLKAHTDVVPLQGAGLSEDELRRLDVVLSPFSLVREEASTDFASMERFLVENWNPKDGTSKVVQGFKESQRSAMEAICDRTSNVLVSLPTGEGKSVLFQVPALSRGLRNRRLTLVISPLKALMRDQVEGLRDLGFAESADFLSGDRPKHEIEEVLQGVLDHRVVLLYVAPERLRSAAFLDVLDKRMRSDGGLDHVVIDEAHCVNQWGFEFRPDYFYATDLLLRKCRESGGAEPTPFLLLSATITASDKERLEAIISGIDSDRRLPMLVRPETFAHPIRSHISILPCRVRGRIGQDDLDRALAERLPIIEKAIFDAKQNRLNTGQRSAVIVFVPTRRLAEDIARRLSDDSGTDAEFYHAGLDAATKEEVYADFRDGELDVLVATKAFGMGMDIPDIHWVVHLSPPGYLEDYLQEVGRIGRGEAEREQAKLTNLSALLPFSNEDFEHIRDLRARNTLRAQDIDDVFSEIRGKAYSVDGQLLAVVPAEGYKPLETETERRAAATRLRMAIYWLERAGRLTLFGSLADILTIEISPQVLERISQEEGPLGELAQLLLNLESADAVNPNVGGQAETRRAGASQTGMLGRLLEGLADIVGLVFNRSPDQSRSGPIASPASRSWGRLATDSDQSDRTAVVNLSQIRFRLRSMDTNDDVLAGLVDLEKRGGVSLNREIDFSLRRLAREERDDNIRTLFRFVDAAAKQLLAQLAKKASVEFHPFELVEIEPFIRTVAVEGPARQDDQERKAEPKKLAETDEETVRRRRRYERAFINGFRTLVRSSGVRLRQIANADETVFWEAKLAPSEGRNADSRRKALVRGAQSVFDVLKNSDERVAISRLVERVRDASFGKKFREQDLKKTAGLLATMNLVGMSVDIAQFSHIVLLGEGKPDDQELWSELAEVNDLSEARNLAMELFANVRTDAQEAFIAGYFSKSNASGLKDFLETQLGEIEETDHDAPDNSGIIIQMQEKLRATKAVEFFEKFKTSEEPAQWEVVRHPYNQHLLVNAGPGAGKTFVLVGRIVHLIREQHIHPSQIVVLAFNRAVVFEIKRRLRELFKSLGYAAYASRLRVSTIHGFAMGHLARDGWQGEDSMMDGVLSEFARRLDQDAGFRRAVAGDVRCILVDEFQDLTDDVYAILRALHQGSESRAGVMVIGDDDQDILRWQRPAGNFSETYFDRFVQDFGGDNLKQLLLSVNFRSGEEIVHKSQAMIAAFFDRSARSHRLKKSPLVTRQDAPAGSECHRLDWRGKLFGDAVSEVLKIWKQIGGRSGESVAILCRSNAEVAQVHRLLEPHISGITVQGTANLRVASLRHVGLWLDFLRAEVAKSDRALSVQLADELVGEFVRNMKIPEGNASGGEMVSLENLWELCCQEQAFPHISSLVRFVEELRSDDLSRLMGTAAAASTVVVSTIHKVKGLEFDSVVILPSYLPFGKNRHGWHADLEGDAAEEARLLYVAMTRAKRNLWQFVGEREHSWARSLPAPFDGQKTDGCVLIGSPEDVGLGWALQRSGFNPEPEQCQDYIEREVKVGDPVLLGGIGLGANKALLHRSASGTVRQIGFLAKKHGAGSNNSDLRVSSVIRFYPNETDVGDLAVGVTERGWGYVALVSGQIR</sequence>
<dbReference type="CDD" id="cd17920">
    <property type="entry name" value="DEXHc_RecQ"/>
    <property type="match status" value="1"/>
</dbReference>
<dbReference type="InterPro" id="IPR014017">
    <property type="entry name" value="DNA_helicase_UvrD-like_C"/>
</dbReference>
<evidence type="ECO:0000256" key="5">
    <source>
        <dbReference type="ARBA" id="ARBA00022840"/>
    </source>
</evidence>
<dbReference type="GO" id="GO:0005694">
    <property type="term" value="C:chromosome"/>
    <property type="evidence" value="ECO:0007669"/>
    <property type="project" value="TreeGrafter"/>
</dbReference>
<comment type="catalytic activity">
    <reaction evidence="8">
        <text>Couples ATP hydrolysis with the unwinding of duplex DNA by translocating in the 3'-5' direction.</text>
        <dbReference type="EC" id="5.6.2.4"/>
    </reaction>
</comment>
<dbReference type="InterPro" id="IPR001650">
    <property type="entry name" value="Helicase_C-like"/>
</dbReference>
<feature type="region of interest" description="Disordered" evidence="11">
    <location>
        <begin position="1551"/>
        <end position="1572"/>
    </location>
</feature>
<evidence type="ECO:0000259" key="13">
    <source>
        <dbReference type="PROSITE" id="PS51194"/>
    </source>
</evidence>
<dbReference type="PROSITE" id="PS51194">
    <property type="entry name" value="HELICASE_CTER"/>
    <property type="match status" value="1"/>
</dbReference>
<reference evidence="15 16" key="1">
    <citation type="submission" date="2019-07" db="EMBL/GenBank/DDBJ databases">
        <title>Whole genome shotgun sequence of Novosphingobium sediminis NBRC 106119.</title>
        <authorList>
            <person name="Hosoyama A."/>
            <person name="Uohara A."/>
            <person name="Ohji S."/>
            <person name="Ichikawa N."/>
        </authorList>
    </citation>
    <scope>NUCLEOTIDE SEQUENCE [LARGE SCALE GENOMIC DNA]</scope>
    <source>
        <strain evidence="15 16">NBRC 106119</strain>
    </source>
</reference>
<evidence type="ECO:0000256" key="2">
    <source>
        <dbReference type="ARBA" id="ARBA00022741"/>
    </source>
</evidence>
<feature type="domain" description="Helicase C-terminal" evidence="13">
    <location>
        <begin position="1264"/>
        <end position="1421"/>
    </location>
</feature>
<dbReference type="GO" id="GO:0009378">
    <property type="term" value="F:four-way junction helicase activity"/>
    <property type="evidence" value="ECO:0007669"/>
    <property type="project" value="TreeGrafter"/>
</dbReference>
<feature type="binding site" evidence="10">
    <location>
        <begin position="1953"/>
        <end position="1960"/>
    </location>
    <ligand>
        <name>ATP</name>
        <dbReference type="ChEBI" id="CHEBI:30616"/>
    </ligand>
</feature>
<dbReference type="EC" id="5.6.2.4" evidence="9"/>
<proteinExistence type="inferred from homology"/>
<dbReference type="GO" id="GO:0005524">
    <property type="term" value="F:ATP binding"/>
    <property type="evidence" value="ECO:0007669"/>
    <property type="project" value="UniProtKB-UniRule"/>
</dbReference>
<evidence type="ECO:0000256" key="4">
    <source>
        <dbReference type="ARBA" id="ARBA00022806"/>
    </source>
</evidence>
<dbReference type="GO" id="GO:0043138">
    <property type="term" value="F:3'-5' DNA helicase activity"/>
    <property type="evidence" value="ECO:0007669"/>
    <property type="project" value="UniProtKB-EC"/>
</dbReference>
<gene>
    <name evidence="15" type="ORF">NSE01_40420</name>
</gene>
<feature type="compositionally biased region" description="Basic and acidic residues" evidence="11">
    <location>
        <begin position="1"/>
        <end position="13"/>
    </location>
</feature>
<evidence type="ECO:0000313" key="16">
    <source>
        <dbReference type="Proteomes" id="UP000321464"/>
    </source>
</evidence>
<evidence type="ECO:0000256" key="1">
    <source>
        <dbReference type="ARBA" id="ARBA00005446"/>
    </source>
</evidence>
<dbReference type="Pfam" id="PF13361">
    <property type="entry name" value="UvrD_C"/>
    <property type="match status" value="1"/>
</dbReference>
<feature type="domain" description="UvrD-like helicase ATP-binding" evidence="14">
    <location>
        <begin position="1932"/>
        <end position="2241"/>
    </location>
</feature>
<dbReference type="GO" id="GO:0005737">
    <property type="term" value="C:cytoplasm"/>
    <property type="evidence" value="ECO:0007669"/>
    <property type="project" value="TreeGrafter"/>
</dbReference>
<dbReference type="Pfam" id="PF00271">
    <property type="entry name" value="Helicase_C"/>
    <property type="match status" value="1"/>
</dbReference>
<keyword evidence="3 10" id="KW-0378">Hydrolase</keyword>
<dbReference type="GO" id="GO:0003677">
    <property type="term" value="F:DNA binding"/>
    <property type="evidence" value="ECO:0007669"/>
    <property type="project" value="UniProtKB-KW"/>
</dbReference>
<evidence type="ECO:0000256" key="7">
    <source>
        <dbReference type="ARBA" id="ARBA00023235"/>
    </source>
</evidence>
<evidence type="ECO:0000256" key="6">
    <source>
        <dbReference type="ARBA" id="ARBA00023125"/>
    </source>
</evidence>
<dbReference type="InterPro" id="IPR014001">
    <property type="entry name" value="Helicase_ATP-bd"/>
</dbReference>
<evidence type="ECO:0000256" key="11">
    <source>
        <dbReference type="SAM" id="MobiDB-lite"/>
    </source>
</evidence>
<dbReference type="InterPro" id="IPR027417">
    <property type="entry name" value="P-loop_NTPase"/>
</dbReference>
<feature type="compositionally biased region" description="Basic and acidic residues" evidence="11">
    <location>
        <begin position="1683"/>
        <end position="1703"/>
    </location>
</feature>
<keyword evidence="16" id="KW-1185">Reference proteome</keyword>
<keyword evidence="4 10" id="KW-0347">Helicase</keyword>
<dbReference type="InterPro" id="IPR011545">
    <property type="entry name" value="DEAD/DEAH_box_helicase_dom"/>
</dbReference>
<keyword evidence="6" id="KW-0238">DNA-binding</keyword>
<name>A0A512AR67_9SPHN</name>
<dbReference type="PANTHER" id="PTHR13710">
    <property type="entry name" value="DNA HELICASE RECQ FAMILY MEMBER"/>
    <property type="match status" value="1"/>
</dbReference>
<evidence type="ECO:0000259" key="14">
    <source>
        <dbReference type="PROSITE" id="PS51198"/>
    </source>
</evidence>
<dbReference type="PANTHER" id="PTHR13710:SF105">
    <property type="entry name" value="ATP-DEPENDENT DNA HELICASE Q1"/>
    <property type="match status" value="1"/>
</dbReference>
<keyword evidence="2 10" id="KW-0547">Nucleotide-binding</keyword>
<feature type="domain" description="Helicase ATP-binding" evidence="12">
    <location>
        <begin position="1025"/>
        <end position="1211"/>
    </location>
</feature>
<evidence type="ECO:0000313" key="15">
    <source>
        <dbReference type="EMBL" id="GEO02210.1"/>
    </source>
</evidence>
<organism evidence="15 16">
    <name type="scientific">Novosphingobium sediminis</name>
    <dbReference type="NCBI Taxonomy" id="707214"/>
    <lineage>
        <taxon>Bacteria</taxon>
        <taxon>Pseudomonadati</taxon>
        <taxon>Pseudomonadota</taxon>
        <taxon>Alphaproteobacteria</taxon>
        <taxon>Sphingomonadales</taxon>
        <taxon>Sphingomonadaceae</taxon>
        <taxon>Novosphingobium</taxon>
    </lineage>
</organism>
<evidence type="ECO:0000256" key="10">
    <source>
        <dbReference type="PROSITE-ProRule" id="PRU00560"/>
    </source>
</evidence>
<dbReference type="Pfam" id="PF00580">
    <property type="entry name" value="UvrD-helicase"/>
    <property type="match status" value="2"/>
</dbReference>
<evidence type="ECO:0000256" key="8">
    <source>
        <dbReference type="ARBA" id="ARBA00034617"/>
    </source>
</evidence>
<dbReference type="InterPro" id="IPR012337">
    <property type="entry name" value="RNaseH-like_sf"/>
</dbReference>
<protein>
    <recommendedName>
        <fullName evidence="9">DNA 3'-5' helicase</fullName>
        <ecNumber evidence="9">5.6.2.4</ecNumber>
    </recommendedName>
</protein>
<dbReference type="SUPFAM" id="SSF53098">
    <property type="entry name" value="Ribonuclease H-like"/>
    <property type="match status" value="1"/>
</dbReference>
<dbReference type="RefSeq" id="WP_170233920.1">
    <property type="nucleotide sequence ID" value="NZ_BJYR01000039.1"/>
</dbReference>
<evidence type="ECO:0000256" key="9">
    <source>
        <dbReference type="ARBA" id="ARBA00034808"/>
    </source>
</evidence>
<evidence type="ECO:0000256" key="3">
    <source>
        <dbReference type="ARBA" id="ARBA00022801"/>
    </source>
</evidence>
<dbReference type="GO" id="GO:0006281">
    <property type="term" value="P:DNA repair"/>
    <property type="evidence" value="ECO:0007669"/>
    <property type="project" value="TreeGrafter"/>
</dbReference>
<dbReference type="SUPFAM" id="SSF52540">
    <property type="entry name" value="P-loop containing nucleoside triphosphate hydrolases"/>
    <property type="match status" value="2"/>
</dbReference>